<comment type="similarity">
    <text evidence="2">Belongs to the bacterial solute-binding protein 5 family.</text>
</comment>
<dbReference type="CDD" id="cd08513">
    <property type="entry name" value="PBP2_thermophilic_Hb8_like"/>
    <property type="match status" value="1"/>
</dbReference>
<dbReference type="PANTHER" id="PTHR30290">
    <property type="entry name" value="PERIPLASMIC BINDING COMPONENT OF ABC TRANSPORTER"/>
    <property type="match status" value="1"/>
</dbReference>
<keyword evidence="5" id="KW-1133">Transmembrane helix</keyword>
<sequence length="630" mass="67278">MGTSNSRRGRSALAACALSGTLLAGVTLPAGTATATASSSGSAAAASAPSGQGETTLRVKMSGSGVDTLNPFLAFFDGAYDVFAGVYPTLNSLDEQGSPGPYLAESWTQSDDKLTWTFTLRDGLKWSDGTPITAEDAAWTLNLIMTDAVAGTANGSLVSNFESVTAPDATTLVIKTKEPQANVTYVSVPRSGIPIVPKHIWESQAKNLKDYKNDTFPLVGYGPWTLTDYKPEQYAKFDANKDFVLGKPGFDHMVQQSFKSVDAAVAALRSGQLDYIHGINPTQFKALQADKNLQTIQEVGNGWTGLEINYNARTRTGKKIGTGHPALGDPVVRHAIALATDRKTLVAKVRDGLAVEGAGYLPPAWPQWTWKPAPGEETPFDLDQANKILEDAGYTKGGDGVRVDPKSGKPLELRLGIHADDTDDAGISNYLKGWLETVGIKLKIQTLSMSALNSDLAKGDWDLLMDGWTTGPDPTFLLGIQTCAALPKDDGTAGNTDSFFCDEKYDELFNKQRTTFDQAERAKIVGEMQSILYKADVNQMHFNHNMLDVARTDTVTGVVTGQPDAQGMYPAQSYAFWGYLKATPATAKVTAAKEESGGGSALWIGGVVLLVILAGGGIALKRRSGADDRE</sequence>
<feature type="transmembrane region" description="Helical" evidence="5">
    <location>
        <begin position="601"/>
        <end position="620"/>
    </location>
</feature>
<dbReference type="SUPFAM" id="SSF53850">
    <property type="entry name" value="Periplasmic binding protein-like II"/>
    <property type="match status" value="1"/>
</dbReference>
<evidence type="ECO:0000256" key="4">
    <source>
        <dbReference type="ARBA" id="ARBA00022729"/>
    </source>
</evidence>
<protein>
    <submittedName>
        <fullName evidence="8">ABC transporter substrate-binding protein</fullName>
    </submittedName>
</protein>
<keyword evidence="5" id="KW-0472">Membrane</keyword>
<feature type="chain" id="PRO_5045734003" evidence="6">
    <location>
        <begin position="25"/>
        <end position="630"/>
    </location>
</feature>
<evidence type="ECO:0000313" key="8">
    <source>
        <dbReference type="EMBL" id="MFF3672083.1"/>
    </source>
</evidence>
<evidence type="ECO:0000256" key="2">
    <source>
        <dbReference type="ARBA" id="ARBA00005695"/>
    </source>
</evidence>
<keyword evidence="3" id="KW-0813">Transport</keyword>
<dbReference type="Gene3D" id="3.40.190.10">
    <property type="entry name" value="Periplasmic binding protein-like II"/>
    <property type="match status" value="1"/>
</dbReference>
<evidence type="ECO:0000256" key="5">
    <source>
        <dbReference type="SAM" id="Phobius"/>
    </source>
</evidence>
<dbReference type="InterPro" id="IPR030678">
    <property type="entry name" value="Peptide/Ni-bd"/>
</dbReference>
<proteinExistence type="inferred from homology"/>
<dbReference type="EMBL" id="JBIASD010000066">
    <property type="protein sequence ID" value="MFF3672083.1"/>
    <property type="molecule type" value="Genomic_DNA"/>
</dbReference>
<dbReference type="Gene3D" id="3.10.105.10">
    <property type="entry name" value="Dipeptide-binding Protein, Domain 3"/>
    <property type="match status" value="1"/>
</dbReference>
<accession>A0ABW6T6E4</accession>
<dbReference type="PROSITE" id="PS01040">
    <property type="entry name" value="SBP_BACTERIAL_5"/>
    <property type="match status" value="1"/>
</dbReference>
<comment type="caution">
    <text evidence="8">The sequence shown here is derived from an EMBL/GenBank/DDBJ whole genome shotgun (WGS) entry which is preliminary data.</text>
</comment>
<dbReference type="Proteomes" id="UP001602013">
    <property type="component" value="Unassembled WGS sequence"/>
</dbReference>
<feature type="domain" description="Solute-binding protein family 5" evidence="7">
    <location>
        <begin position="100"/>
        <end position="474"/>
    </location>
</feature>
<keyword evidence="9" id="KW-1185">Reference proteome</keyword>
<gene>
    <name evidence="8" type="ORF">ACFYXI_41825</name>
</gene>
<keyword evidence="5" id="KW-0812">Transmembrane</keyword>
<dbReference type="InterPro" id="IPR039424">
    <property type="entry name" value="SBP_5"/>
</dbReference>
<evidence type="ECO:0000256" key="1">
    <source>
        <dbReference type="ARBA" id="ARBA00004193"/>
    </source>
</evidence>
<evidence type="ECO:0000313" key="9">
    <source>
        <dbReference type="Proteomes" id="UP001602013"/>
    </source>
</evidence>
<reference evidence="8 9" key="1">
    <citation type="submission" date="2024-10" db="EMBL/GenBank/DDBJ databases">
        <title>The Natural Products Discovery Center: Release of the First 8490 Sequenced Strains for Exploring Actinobacteria Biosynthetic Diversity.</title>
        <authorList>
            <person name="Kalkreuter E."/>
            <person name="Kautsar S.A."/>
            <person name="Yang D."/>
            <person name="Bader C.D."/>
            <person name="Teijaro C.N."/>
            <person name="Fluegel L."/>
            <person name="Davis C.M."/>
            <person name="Simpson J.R."/>
            <person name="Lauterbach L."/>
            <person name="Steele A.D."/>
            <person name="Gui C."/>
            <person name="Meng S."/>
            <person name="Li G."/>
            <person name="Viehrig K."/>
            <person name="Ye F."/>
            <person name="Su P."/>
            <person name="Kiefer A.F."/>
            <person name="Nichols A."/>
            <person name="Cepeda A.J."/>
            <person name="Yan W."/>
            <person name="Fan B."/>
            <person name="Jiang Y."/>
            <person name="Adhikari A."/>
            <person name="Zheng C.-J."/>
            <person name="Schuster L."/>
            <person name="Cowan T.M."/>
            <person name="Smanski M.J."/>
            <person name="Chevrette M.G."/>
            <person name="De Carvalho L.P.S."/>
            <person name="Shen B."/>
        </authorList>
    </citation>
    <scope>NUCLEOTIDE SEQUENCE [LARGE SCALE GENOMIC DNA]</scope>
    <source>
        <strain evidence="8 9">NPDC002173</strain>
    </source>
</reference>
<evidence type="ECO:0000256" key="6">
    <source>
        <dbReference type="SAM" id="SignalP"/>
    </source>
</evidence>
<dbReference type="InterPro" id="IPR000914">
    <property type="entry name" value="SBP_5_dom"/>
</dbReference>
<dbReference type="PIRSF" id="PIRSF002741">
    <property type="entry name" value="MppA"/>
    <property type="match status" value="1"/>
</dbReference>
<keyword evidence="4 6" id="KW-0732">Signal</keyword>
<dbReference type="Pfam" id="PF00496">
    <property type="entry name" value="SBP_bac_5"/>
    <property type="match status" value="1"/>
</dbReference>
<feature type="signal peptide" evidence="6">
    <location>
        <begin position="1"/>
        <end position="24"/>
    </location>
</feature>
<dbReference type="RefSeq" id="WP_387418242.1">
    <property type="nucleotide sequence ID" value="NZ_JBIASD010000066.1"/>
</dbReference>
<dbReference type="InterPro" id="IPR023765">
    <property type="entry name" value="SBP_5_CS"/>
</dbReference>
<dbReference type="PANTHER" id="PTHR30290:SF10">
    <property type="entry name" value="PERIPLASMIC OLIGOPEPTIDE-BINDING PROTEIN-RELATED"/>
    <property type="match status" value="1"/>
</dbReference>
<evidence type="ECO:0000259" key="7">
    <source>
        <dbReference type="Pfam" id="PF00496"/>
    </source>
</evidence>
<organism evidence="8 9">
    <name type="scientific">Microtetraspora malaysiensis</name>
    <dbReference type="NCBI Taxonomy" id="161358"/>
    <lineage>
        <taxon>Bacteria</taxon>
        <taxon>Bacillati</taxon>
        <taxon>Actinomycetota</taxon>
        <taxon>Actinomycetes</taxon>
        <taxon>Streptosporangiales</taxon>
        <taxon>Streptosporangiaceae</taxon>
        <taxon>Microtetraspora</taxon>
    </lineage>
</organism>
<comment type="subcellular location">
    <subcellularLocation>
        <location evidence="1">Cell membrane</location>
        <topology evidence="1">Lipid-anchor</topology>
    </subcellularLocation>
</comment>
<name>A0ABW6T6E4_9ACTN</name>
<evidence type="ECO:0000256" key="3">
    <source>
        <dbReference type="ARBA" id="ARBA00022448"/>
    </source>
</evidence>